<accession>A0ABU1TYN9</accession>
<evidence type="ECO:0000256" key="1">
    <source>
        <dbReference type="ARBA" id="ARBA00004651"/>
    </source>
</evidence>
<keyword evidence="2" id="KW-0813">Transport</keyword>
<feature type="transmembrane region" description="Helical" evidence="7">
    <location>
        <begin position="102"/>
        <end position="121"/>
    </location>
</feature>
<dbReference type="InterPro" id="IPR011701">
    <property type="entry name" value="MFS"/>
</dbReference>
<dbReference type="Gene3D" id="1.20.1720.10">
    <property type="entry name" value="Multidrug resistance protein D"/>
    <property type="match status" value="1"/>
</dbReference>
<dbReference type="EMBL" id="JAVDWA010000002">
    <property type="protein sequence ID" value="MDR7072334.1"/>
    <property type="molecule type" value="Genomic_DNA"/>
</dbReference>
<feature type="transmembrane region" description="Helical" evidence="7">
    <location>
        <begin position="388"/>
        <end position="409"/>
    </location>
</feature>
<dbReference type="SUPFAM" id="SSF103473">
    <property type="entry name" value="MFS general substrate transporter"/>
    <property type="match status" value="1"/>
</dbReference>
<dbReference type="InterPro" id="IPR036259">
    <property type="entry name" value="MFS_trans_sf"/>
</dbReference>
<keyword evidence="3" id="KW-1003">Cell membrane</keyword>
<dbReference type="Gene3D" id="1.20.1250.20">
    <property type="entry name" value="MFS general substrate transporter like domains"/>
    <property type="match status" value="1"/>
</dbReference>
<evidence type="ECO:0000256" key="7">
    <source>
        <dbReference type="SAM" id="Phobius"/>
    </source>
</evidence>
<evidence type="ECO:0000313" key="9">
    <source>
        <dbReference type="EMBL" id="MDR7072334.1"/>
    </source>
</evidence>
<dbReference type="InterPro" id="IPR050171">
    <property type="entry name" value="MFS_Transporters"/>
</dbReference>
<feature type="transmembrane region" description="Helical" evidence="7">
    <location>
        <begin position="265"/>
        <end position="286"/>
    </location>
</feature>
<dbReference type="RefSeq" id="WP_310257623.1">
    <property type="nucleotide sequence ID" value="NZ_JAVDWA010000002.1"/>
</dbReference>
<gene>
    <name evidence="9" type="ORF">J2X07_001311</name>
</gene>
<feature type="transmembrane region" description="Helical" evidence="7">
    <location>
        <begin position="298"/>
        <end position="314"/>
    </location>
</feature>
<evidence type="ECO:0000259" key="8">
    <source>
        <dbReference type="PROSITE" id="PS50850"/>
    </source>
</evidence>
<keyword evidence="4 7" id="KW-0812">Transmembrane</keyword>
<dbReference type="InterPro" id="IPR005829">
    <property type="entry name" value="Sugar_transporter_CS"/>
</dbReference>
<dbReference type="PANTHER" id="PTHR23517:SF3">
    <property type="entry name" value="INTEGRAL MEMBRANE TRANSPORT PROTEIN"/>
    <property type="match status" value="1"/>
</dbReference>
<feature type="transmembrane region" description="Helical" evidence="7">
    <location>
        <begin position="171"/>
        <end position="190"/>
    </location>
</feature>
<feature type="transmembrane region" description="Helical" evidence="7">
    <location>
        <begin position="12"/>
        <end position="36"/>
    </location>
</feature>
<dbReference type="PROSITE" id="PS50850">
    <property type="entry name" value="MFS"/>
    <property type="match status" value="1"/>
</dbReference>
<protein>
    <submittedName>
        <fullName evidence="9">DHA1 family multidrug resistance protein B-like MFS transporter</fullName>
    </submittedName>
</protein>
<feature type="domain" description="Major facilitator superfamily (MFS) profile" evidence="8">
    <location>
        <begin position="1"/>
        <end position="410"/>
    </location>
</feature>
<sequence length="421" mass="46894">MRFRDFHPNIKIRIIESLISGSIGGMIYPFMAIYLADRVGETLTGILLIVNIFVGFIVGFYGGYYADLMGRKKIMAYAESLRFAGILVMAIANSPLVSSNTLAAYITIGMMMVNSICWGLAGPASQAMLIDVSTPENRKFMYGITYWTSNLSIAIGGLLGGFLFKNYLFELFLGLTGASLLSALLVIFFIKETYTPVKREKKVKPNVIKDMFSNYKTVFKDSIFIKFTIGYLLILSLEFHLTNYISVKLSKHMPAQDLFQFHIDGVQMLGILRTENTVLVVLLAVFISKLINRYKDRNVLYIGLITYSIGYLVISYSSSVWLLLSVMILATIGELMYVPVKQAYMAEIPPEDSRSAYMAVSGMIYNGAMVIAASSITLGHYLSPLSMTTIFAVCAIIGFLLFKSTVPLLDKNREQMKKATA</sequence>
<comment type="subcellular location">
    <subcellularLocation>
        <location evidence="1">Cell membrane</location>
        <topology evidence="1">Multi-pass membrane protein</topology>
    </subcellularLocation>
</comment>
<reference evidence="9 10" key="1">
    <citation type="submission" date="2023-07" db="EMBL/GenBank/DDBJ databases">
        <title>Sorghum-associated microbial communities from plants grown in Nebraska, USA.</title>
        <authorList>
            <person name="Schachtman D."/>
        </authorList>
    </citation>
    <scope>NUCLEOTIDE SEQUENCE [LARGE SCALE GENOMIC DNA]</scope>
    <source>
        <strain evidence="9 10">BE211</strain>
    </source>
</reference>
<keyword evidence="5 7" id="KW-1133">Transmembrane helix</keyword>
<feature type="transmembrane region" description="Helical" evidence="7">
    <location>
        <begin position="359"/>
        <end position="382"/>
    </location>
</feature>
<evidence type="ECO:0000256" key="3">
    <source>
        <dbReference type="ARBA" id="ARBA00022475"/>
    </source>
</evidence>
<feature type="transmembrane region" description="Helical" evidence="7">
    <location>
        <begin position="320"/>
        <end position="338"/>
    </location>
</feature>
<dbReference type="InterPro" id="IPR020846">
    <property type="entry name" value="MFS_dom"/>
</dbReference>
<evidence type="ECO:0000256" key="2">
    <source>
        <dbReference type="ARBA" id="ARBA00022448"/>
    </source>
</evidence>
<keyword evidence="10" id="KW-1185">Reference proteome</keyword>
<comment type="caution">
    <text evidence="9">The sequence shown here is derived from an EMBL/GenBank/DDBJ whole genome shotgun (WGS) entry which is preliminary data.</text>
</comment>
<dbReference type="CDD" id="cd17329">
    <property type="entry name" value="MFS_MdtH_MDR_like"/>
    <property type="match status" value="1"/>
</dbReference>
<name>A0ABU1TYN9_9BACL</name>
<keyword evidence="6 7" id="KW-0472">Membrane</keyword>
<dbReference type="Proteomes" id="UP001258181">
    <property type="component" value="Unassembled WGS sequence"/>
</dbReference>
<feature type="transmembrane region" description="Helical" evidence="7">
    <location>
        <begin position="42"/>
        <end position="64"/>
    </location>
</feature>
<feature type="transmembrane region" description="Helical" evidence="7">
    <location>
        <begin position="223"/>
        <end position="245"/>
    </location>
</feature>
<evidence type="ECO:0000256" key="5">
    <source>
        <dbReference type="ARBA" id="ARBA00022989"/>
    </source>
</evidence>
<feature type="transmembrane region" description="Helical" evidence="7">
    <location>
        <begin position="142"/>
        <end position="165"/>
    </location>
</feature>
<dbReference type="PANTHER" id="PTHR23517">
    <property type="entry name" value="RESISTANCE PROTEIN MDTM, PUTATIVE-RELATED-RELATED"/>
    <property type="match status" value="1"/>
</dbReference>
<organism evidence="9 10">
    <name type="scientific">Fictibacillus barbaricus</name>
    <dbReference type="NCBI Taxonomy" id="182136"/>
    <lineage>
        <taxon>Bacteria</taxon>
        <taxon>Bacillati</taxon>
        <taxon>Bacillota</taxon>
        <taxon>Bacilli</taxon>
        <taxon>Bacillales</taxon>
        <taxon>Fictibacillaceae</taxon>
        <taxon>Fictibacillus</taxon>
    </lineage>
</organism>
<proteinExistence type="predicted"/>
<evidence type="ECO:0000256" key="4">
    <source>
        <dbReference type="ARBA" id="ARBA00022692"/>
    </source>
</evidence>
<evidence type="ECO:0000313" key="10">
    <source>
        <dbReference type="Proteomes" id="UP001258181"/>
    </source>
</evidence>
<dbReference type="Pfam" id="PF07690">
    <property type="entry name" value="MFS_1"/>
    <property type="match status" value="2"/>
</dbReference>
<evidence type="ECO:0000256" key="6">
    <source>
        <dbReference type="ARBA" id="ARBA00023136"/>
    </source>
</evidence>
<dbReference type="PROSITE" id="PS00216">
    <property type="entry name" value="SUGAR_TRANSPORT_1"/>
    <property type="match status" value="1"/>
</dbReference>
<feature type="transmembrane region" description="Helical" evidence="7">
    <location>
        <begin position="76"/>
        <end position="96"/>
    </location>
</feature>